<dbReference type="PANTHER" id="PTHR30469">
    <property type="entry name" value="MULTIDRUG RESISTANCE PROTEIN MDTA"/>
    <property type="match status" value="1"/>
</dbReference>
<accession>A0A1E5Q4I7</accession>
<feature type="coiled-coil region" evidence="2">
    <location>
        <begin position="147"/>
        <end position="174"/>
    </location>
</feature>
<dbReference type="OrthoDB" id="9800613at2"/>
<dbReference type="Proteomes" id="UP000095347">
    <property type="component" value="Unassembled WGS sequence"/>
</dbReference>
<evidence type="ECO:0000259" key="3">
    <source>
        <dbReference type="Pfam" id="PF25917"/>
    </source>
</evidence>
<evidence type="ECO:0000313" key="6">
    <source>
        <dbReference type="Proteomes" id="UP000095347"/>
    </source>
</evidence>
<evidence type="ECO:0000256" key="1">
    <source>
        <dbReference type="ARBA" id="ARBA00009477"/>
    </source>
</evidence>
<dbReference type="Gene3D" id="2.40.30.170">
    <property type="match status" value="1"/>
</dbReference>
<keyword evidence="6" id="KW-1185">Reference proteome</keyword>
<gene>
    <name evidence="5" type="ORF">BEN30_15675</name>
</gene>
<dbReference type="InterPro" id="IPR006143">
    <property type="entry name" value="RND_pump_MFP"/>
</dbReference>
<keyword evidence="2" id="KW-0175">Coiled coil</keyword>
<dbReference type="Pfam" id="PF25917">
    <property type="entry name" value="BSH_RND"/>
    <property type="match status" value="1"/>
</dbReference>
<dbReference type="RefSeq" id="WP_069959009.1">
    <property type="nucleotide sequence ID" value="NZ_MCGG01000055.1"/>
</dbReference>
<comment type="caution">
    <text evidence="5">The sequence shown here is derived from an EMBL/GenBank/DDBJ whole genome shotgun (WGS) entry which is preliminary data.</text>
</comment>
<evidence type="ECO:0000313" key="5">
    <source>
        <dbReference type="EMBL" id="OEJ65120.1"/>
    </source>
</evidence>
<protein>
    <submittedName>
        <fullName evidence="5">Uncharacterized protein</fullName>
    </submittedName>
</protein>
<dbReference type="Gene3D" id="2.40.50.100">
    <property type="match status" value="1"/>
</dbReference>
<dbReference type="GO" id="GO:1990281">
    <property type="term" value="C:efflux pump complex"/>
    <property type="evidence" value="ECO:0007669"/>
    <property type="project" value="TreeGrafter"/>
</dbReference>
<sequence>MRLEKSHKIAIAIALLTGVWMVSGVFNDDATQAVTGEAPADAPADATLTRVRVSTVVSQDHIRTLSVLGRIEADKAVSVRAEVPGRVSEITIEKGAQVNAGDVLVKIDSENRPELLAEARARFEQRKIAYDSTKKLSKGGYGSQLNVAQAKADLEAARAQVSGIERDLKNATITAPFSGIVDELPLKAGDYIDKEGAIVARVIDLTTMLAIGEVAERDIHAIELGGAAHVRLPDQRVLEGAVSFIAKSSNALTRTFSVEVTIPVPDQSVSEGMTAELHLPMHQVVAHNISPALLTLNDVGAVGVKTVNGDNVVEFHPVEMVSDTEDGIWLTGLPHEARIITVGQEFVTPGQSVSVVEGELKTMSDVNAAPNSVLNGEGN</sequence>
<feature type="domain" description="Multidrug resistance protein MdtA-like barrel-sandwich hybrid" evidence="3">
    <location>
        <begin position="76"/>
        <end position="194"/>
    </location>
</feature>
<dbReference type="Gene3D" id="1.10.287.470">
    <property type="entry name" value="Helix hairpin bin"/>
    <property type="match status" value="1"/>
</dbReference>
<dbReference type="SUPFAM" id="SSF111369">
    <property type="entry name" value="HlyD-like secretion proteins"/>
    <property type="match status" value="1"/>
</dbReference>
<evidence type="ECO:0000259" key="4">
    <source>
        <dbReference type="Pfam" id="PF25954"/>
    </source>
</evidence>
<reference evidence="6" key="1">
    <citation type="submission" date="2016-07" db="EMBL/GenBank/DDBJ databases">
        <authorList>
            <person name="Florea S."/>
            <person name="Webb J.S."/>
            <person name="Jaromczyk J."/>
            <person name="Schardl C.L."/>
        </authorList>
    </citation>
    <scope>NUCLEOTIDE SEQUENCE [LARGE SCALE GENOMIC DNA]</scope>
    <source>
        <strain evidence="6">MV-1</strain>
    </source>
</reference>
<evidence type="ECO:0000256" key="2">
    <source>
        <dbReference type="SAM" id="Coils"/>
    </source>
</evidence>
<dbReference type="GO" id="GO:0015562">
    <property type="term" value="F:efflux transmembrane transporter activity"/>
    <property type="evidence" value="ECO:0007669"/>
    <property type="project" value="TreeGrafter"/>
</dbReference>
<dbReference type="EMBL" id="MCGG01000055">
    <property type="protein sequence ID" value="OEJ65120.1"/>
    <property type="molecule type" value="Genomic_DNA"/>
</dbReference>
<dbReference type="NCBIfam" id="TIGR01730">
    <property type="entry name" value="RND_mfp"/>
    <property type="match status" value="1"/>
</dbReference>
<feature type="domain" description="CusB-like beta-barrel" evidence="4">
    <location>
        <begin position="213"/>
        <end position="279"/>
    </location>
</feature>
<dbReference type="STRING" id="28181.BEN30_15675"/>
<dbReference type="InterPro" id="IPR058792">
    <property type="entry name" value="Beta-barrel_RND_2"/>
</dbReference>
<dbReference type="InterPro" id="IPR058625">
    <property type="entry name" value="MdtA-like_BSH"/>
</dbReference>
<dbReference type="PANTHER" id="PTHR30469:SF29">
    <property type="entry name" value="BLR2860 PROTEIN"/>
    <property type="match status" value="1"/>
</dbReference>
<dbReference type="Pfam" id="PF25954">
    <property type="entry name" value="Beta-barrel_RND_2"/>
    <property type="match status" value="1"/>
</dbReference>
<dbReference type="AlphaFoldDB" id="A0A1E5Q4I7"/>
<organism evidence="5 6">
    <name type="scientific">Magnetovibrio blakemorei</name>
    <dbReference type="NCBI Taxonomy" id="28181"/>
    <lineage>
        <taxon>Bacteria</taxon>
        <taxon>Pseudomonadati</taxon>
        <taxon>Pseudomonadota</taxon>
        <taxon>Alphaproteobacteria</taxon>
        <taxon>Rhodospirillales</taxon>
        <taxon>Magnetovibrionaceae</taxon>
        <taxon>Magnetovibrio</taxon>
    </lineage>
</organism>
<comment type="similarity">
    <text evidence="1">Belongs to the membrane fusion protein (MFP) (TC 8.A.1) family.</text>
</comment>
<name>A0A1E5Q4I7_9PROT</name>
<proteinExistence type="inferred from homology"/>